<comment type="caution">
    <text evidence="1">The sequence shown here is derived from an EMBL/GenBank/DDBJ whole genome shotgun (WGS) entry which is preliminary data.</text>
</comment>
<evidence type="ECO:0008006" key="2">
    <source>
        <dbReference type="Google" id="ProtNLM"/>
    </source>
</evidence>
<accession>A0A8J4H8I5</accession>
<reference evidence="1" key="1">
    <citation type="journal article" date="2020" name="mSystems">
        <title>Genome- and Community-Level Interaction Insights into Carbon Utilization and Element Cycling Functions of Hydrothermarchaeota in Hydrothermal Sediment.</title>
        <authorList>
            <person name="Zhou Z."/>
            <person name="Liu Y."/>
            <person name="Xu W."/>
            <person name="Pan J."/>
            <person name="Luo Z.H."/>
            <person name="Li M."/>
        </authorList>
    </citation>
    <scope>NUCLEOTIDE SEQUENCE</scope>
    <source>
        <strain evidence="1">SpSt-997</strain>
    </source>
</reference>
<dbReference type="SUPFAM" id="SSF51120">
    <property type="entry name" value="beta-Roll"/>
    <property type="match status" value="2"/>
</dbReference>
<dbReference type="Gene3D" id="2.150.10.10">
    <property type="entry name" value="Serralysin-like metalloprotease, C-terminal"/>
    <property type="match status" value="1"/>
</dbReference>
<dbReference type="InterPro" id="IPR001343">
    <property type="entry name" value="Hemolysn_Ca-bd"/>
</dbReference>
<name>A0A8J4H8I5_9PROT</name>
<protein>
    <recommendedName>
        <fullName evidence="2">Calcium-binding protein</fullName>
    </recommendedName>
</protein>
<dbReference type="Pfam" id="PF00353">
    <property type="entry name" value="HemolysinCabind"/>
    <property type="match status" value="2"/>
</dbReference>
<proteinExistence type="predicted"/>
<evidence type="ECO:0000313" key="1">
    <source>
        <dbReference type="EMBL" id="HGC41928.1"/>
    </source>
</evidence>
<gene>
    <name evidence="1" type="ORF">ENY07_01720</name>
</gene>
<dbReference type="AlphaFoldDB" id="A0A8J4H8I5"/>
<dbReference type="InterPro" id="IPR011049">
    <property type="entry name" value="Serralysin-like_metalloprot_C"/>
</dbReference>
<dbReference type="GO" id="GO:0005509">
    <property type="term" value="F:calcium ion binding"/>
    <property type="evidence" value="ECO:0007669"/>
    <property type="project" value="InterPro"/>
</dbReference>
<organism evidence="1">
    <name type="scientific">Acidicaldus sp</name>
    <dbReference type="NCBI Taxonomy" id="1872105"/>
    <lineage>
        <taxon>Bacteria</taxon>
        <taxon>Pseudomonadati</taxon>
        <taxon>Pseudomonadota</taxon>
        <taxon>Alphaproteobacteria</taxon>
        <taxon>Acetobacterales</taxon>
        <taxon>Acetobacteraceae</taxon>
        <taxon>Acidicaldus</taxon>
    </lineage>
</organism>
<dbReference type="EMBL" id="DTQM01000031">
    <property type="protein sequence ID" value="HGC41928.1"/>
    <property type="molecule type" value="Genomic_DNA"/>
</dbReference>
<sequence>MSAYVDGNNLVIPYSNTNPNDTVVIPFPDTNSANYVGANFAGPIETYAPGIQVSQYITAPSQIALGLANPSAPTALFVQFSDTSQSTLDLTNQNAYAVVNASTVPITLNDSDNALQSIISGVGGMTLYAAGANGAAAFAGGENIVTGGTTGVESWYFDFEGGTNTISAGAGNDTITGSPDTNLMFLGSGNDIVYSEGMDTIVGDTGADTINAVGQALAFNNSASMVFINTNIGSLVGSSTIIGGSGALSVFGGSGEVTVFGGSANNEFMLGGTGNVDALIGGTGSASIFGAGQYNYLASGTTGADTIVSAPSGTSYMFGNPTATDNVFGGQPNAVNATDIVVPVAGVNTIFGGDGSSDTTDVFTAQSSDLIWGDQGVLFVQQGSGTNTVYDSSKFTLFGFVNGQAGGNLDIYDFNPLNAAFTLDGYASGTAANAVSSATVSNGSTTFTLSDNTHVTLEGYTGALTHASFV</sequence>